<organism evidence="10 11">
    <name type="scientific">Euzebya pacifica</name>
    <dbReference type="NCBI Taxonomy" id="1608957"/>
    <lineage>
        <taxon>Bacteria</taxon>
        <taxon>Bacillati</taxon>
        <taxon>Actinomycetota</taxon>
        <taxon>Nitriliruptoria</taxon>
        <taxon>Euzebyales</taxon>
    </lineage>
</organism>
<dbReference type="PROSITE" id="PS50885">
    <property type="entry name" value="HAMP"/>
    <property type="match status" value="1"/>
</dbReference>
<feature type="transmembrane region" description="Helical" evidence="7">
    <location>
        <begin position="23"/>
        <end position="51"/>
    </location>
</feature>
<proteinExistence type="inferred from homology"/>
<evidence type="ECO:0000256" key="2">
    <source>
        <dbReference type="ARBA" id="ARBA00005381"/>
    </source>
</evidence>
<dbReference type="GO" id="GO:0006171">
    <property type="term" value="P:cAMP biosynthetic process"/>
    <property type="evidence" value="ECO:0007669"/>
    <property type="project" value="TreeGrafter"/>
</dbReference>
<dbReference type="GO" id="GO:0035556">
    <property type="term" value="P:intracellular signal transduction"/>
    <property type="evidence" value="ECO:0007669"/>
    <property type="project" value="InterPro"/>
</dbReference>
<dbReference type="Pfam" id="PF00672">
    <property type="entry name" value="HAMP"/>
    <property type="match status" value="1"/>
</dbReference>
<keyword evidence="5 7" id="KW-1133">Transmembrane helix</keyword>
<dbReference type="GO" id="GO:0005886">
    <property type="term" value="C:plasma membrane"/>
    <property type="evidence" value="ECO:0007669"/>
    <property type="project" value="UniProtKB-SubCell"/>
</dbReference>
<dbReference type="Proteomes" id="UP000264006">
    <property type="component" value="Chromosome"/>
</dbReference>
<accession>A0A346XZN6</accession>
<dbReference type="Gene3D" id="3.30.70.1230">
    <property type="entry name" value="Nucleotide cyclase"/>
    <property type="match status" value="1"/>
</dbReference>
<evidence type="ECO:0000256" key="6">
    <source>
        <dbReference type="ARBA" id="ARBA00023136"/>
    </source>
</evidence>
<keyword evidence="11" id="KW-1185">Reference proteome</keyword>
<evidence type="ECO:0000313" key="11">
    <source>
        <dbReference type="Proteomes" id="UP000264006"/>
    </source>
</evidence>
<evidence type="ECO:0000313" key="10">
    <source>
        <dbReference type="EMBL" id="AXV07683.1"/>
    </source>
</evidence>
<evidence type="ECO:0000259" key="9">
    <source>
        <dbReference type="PROSITE" id="PS50885"/>
    </source>
</evidence>
<dbReference type="InterPro" id="IPR050697">
    <property type="entry name" value="Adenylyl/Guanylyl_Cyclase_3/4"/>
</dbReference>
<dbReference type="SMART" id="SM00304">
    <property type="entry name" value="HAMP"/>
    <property type="match status" value="1"/>
</dbReference>
<dbReference type="GO" id="GO:0004016">
    <property type="term" value="F:adenylate cyclase activity"/>
    <property type="evidence" value="ECO:0007669"/>
    <property type="project" value="UniProtKB-ARBA"/>
</dbReference>
<dbReference type="PROSITE" id="PS50125">
    <property type="entry name" value="GUANYLATE_CYCLASE_2"/>
    <property type="match status" value="1"/>
</dbReference>
<dbReference type="InterPro" id="IPR029787">
    <property type="entry name" value="Nucleotide_cyclase"/>
</dbReference>
<dbReference type="KEGG" id="euz:DVS28_a3004"/>
<evidence type="ECO:0000256" key="3">
    <source>
        <dbReference type="ARBA" id="ARBA00022475"/>
    </source>
</evidence>
<comment type="similarity">
    <text evidence="2">Belongs to the adenylyl cyclase class-3 family.</text>
</comment>
<evidence type="ECO:0000256" key="4">
    <source>
        <dbReference type="ARBA" id="ARBA00022692"/>
    </source>
</evidence>
<dbReference type="InterPro" id="IPR003660">
    <property type="entry name" value="HAMP_dom"/>
</dbReference>
<gene>
    <name evidence="10" type="ORF">DVS28_a3004</name>
</gene>
<dbReference type="PANTHER" id="PTHR43081:SF17">
    <property type="entry name" value="BLL5647 PROTEIN"/>
    <property type="match status" value="1"/>
</dbReference>
<protein>
    <submittedName>
        <fullName evidence="10">Adenylate cyclase</fullName>
    </submittedName>
</protein>
<dbReference type="Pfam" id="PF00211">
    <property type="entry name" value="Guanylate_cyc"/>
    <property type="match status" value="1"/>
</dbReference>
<dbReference type="SMART" id="SM00044">
    <property type="entry name" value="CYCc"/>
    <property type="match status" value="1"/>
</dbReference>
<dbReference type="CDD" id="cd06225">
    <property type="entry name" value="HAMP"/>
    <property type="match status" value="1"/>
</dbReference>
<evidence type="ECO:0000256" key="1">
    <source>
        <dbReference type="ARBA" id="ARBA00004651"/>
    </source>
</evidence>
<dbReference type="CDD" id="cd07302">
    <property type="entry name" value="CHD"/>
    <property type="match status" value="1"/>
</dbReference>
<dbReference type="Gene3D" id="6.10.340.10">
    <property type="match status" value="1"/>
</dbReference>
<dbReference type="InterPro" id="IPR001054">
    <property type="entry name" value="A/G_cyclase"/>
</dbReference>
<evidence type="ECO:0000256" key="7">
    <source>
        <dbReference type="SAM" id="Phobius"/>
    </source>
</evidence>
<evidence type="ECO:0000259" key="8">
    <source>
        <dbReference type="PROSITE" id="PS50125"/>
    </source>
</evidence>
<dbReference type="PANTHER" id="PTHR43081">
    <property type="entry name" value="ADENYLATE CYCLASE, TERMINAL-DIFFERENTIATION SPECIFIC-RELATED"/>
    <property type="match status" value="1"/>
</dbReference>
<evidence type="ECO:0000256" key="5">
    <source>
        <dbReference type="ARBA" id="ARBA00022989"/>
    </source>
</evidence>
<feature type="transmembrane region" description="Helical" evidence="7">
    <location>
        <begin position="146"/>
        <end position="169"/>
    </location>
</feature>
<feature type="domain" description="Guanylate cyclase" evidence="8">
    <location>
        <begin position="334"/>
        <end position="458"/>
    </location>
</feature>
<sequence length="507" mass="53513">MTPPDDPGSRRQRASGRHVARRTVVLGSLSLSLANLAGAIVVFVLLAFVLPTPDGIDEQRSRILNLILAGAYTGTVAVGGVIFGARQASRRLRWLVEERLPDRHERRLAVRIPLASASRQTALWGLAALLFALVNGLQDVLLGVEVGLTVLIGGLTTSTTSYLLLVHLNRRVVARAYAGRSLHRPPGAGVAWRAVLTWTLGTGLPLAGITLLSGLAIGLDVSRRELAIAVFVLGLTALATGLLTVLQFARGMADPLRALRRSLERIERGDLDVDVPITETTEIGVLQAGVTRMVEGLRERERVRDLFGRHVGEDVARTAIADGVALGGEERFAAALFVDVVDSTGLAEHSSPHEVLELLNSFFAVVVEVVDAHGGVVNKFMGDAVLAVWGAPLAHDDPAGAALAAARELGERLPVEVTELRAGTGVAAGQVVAGNLGASTRLEYTVIGDPVNVASRLSGMAKDHDPAVLVDRAVLDRADPAEAVRWVDAGEVVLRGRSSPTPLATPA</sequence>
<feature type="domain" description="HAMP" evidence="9">
    <location>
        <begin position="250"/>
        <end position="302"/>
    </location>
</feature>
<feature type="transmembrane region" description="Helical" evidence="7">
    <location>
        <begin position="190"/>
        <end position="214"/>
    </location>
</feature>
<feature type="transmembrane region" description="Helical" evidence="7">
    <location>
        <begin position="108"/>
        <end position="134"/>
    </location>
</feature>
<feature type="transmembrane region" description="Helical" evidence="7">
    <location>
        <begin position="226"/>
        <end position="249"/>
    </location>
</feature>
<keyword evidence="3" id="KW-1003">Cell membrane</keyword>
<name>A0A346XZN6_9ACTN</name>
<comment type="subcellular location">
    <subcellularLocation>
        <location evidence="1">Cell membrane</location>
        <topology evidence="1">Multi-pass membrane protein</topology>
    </subcellularLocation>
</comment>
<dbReference type="SUPFAM" id="SSF55073">
    <property type="entry name" value="Nucleotide cyclase"/>
    <property type="match status" value="1"/>
</dbReference>
<reference evidence="10 11" key="1">
    <citation type="submission" date="2018-09" db="EMBL/GenBank/DDBJ databases">
        <title>Complete genome sequence of Euzebya sp. DY32-46 isolated from seawater of Pacific Ocean.</title>
        <authorList>
            <person name="Xu L."/>
            <person name="Wu Y.-H."/>
            <person name="Xu X.-W."/>
        </authorList>
    </citation>
    <scope>NUCLEOTIDE SEQUENCE [LARGE SCALE GENOMIC DNA]</scope>
    <source>
        <strain evidence="10 11">DY32-46</strain>
    </source>
</reference>
<dbReference type="SUPFAM" id="SSF158472">
    <property type="entry name" value="HAMP domain-like"/>
    <property type="match status" value="1"/>
</dbReference>
<dbReference type="AlphaFoldDB" id="A0A346XZN6"/>
<dbReference type="EMBL" id="CP031165">
    <property type="protein sequence ID" value="AXV07683.1"/>
    <property type="molecule type" value="Genomic_DNA"/>
</dbReference>
<feature type="transmembrane region" description="Helical" evidence="7">
    <location>
        <begin position="63"/>
        <end position="85"/>
    </location>
</feature>
<keyword evidence="6 7" id="KW-0472">Membrane</keyword>
<keyword evidence="4 7" id="KW-0812">Transmembrane</keyword>